<dbReference type="Pfam" id="PF13560">
    <property type="entry name" value="HTH_31"/>
    <property type="match status" value="1"/>
</dbReference>
<evidence type="ECO:0000313" key="3">
    <source>
        <dbReference type="Proteomes" id="UP000654345"/>
    </source>
</evidence>
<dbReference type="Gene3D" id="1.10.260.40">
    <property type="entry name" value="lambda repressor-like DNA-binding domains"/>
    <property type="match status" value="1"/>
</dbReference>
<accession>A0ABQ3V0P4</accession>
<organism evidence="2 3">
    <name type="scientific">Ktedonobacter robiniae</name>
    <dbReference type="NCBI Taxonomy" id="2778365"/>
    <lineage>
        <taxon>Bacteria</taxon>
        <taxon>Bacillati</taxon>
        <taxon>Chloroflexota</taxon>
        <taxon>Ktedonobacteria</taxon>
        <taxon>Ktedonobacterales</taxon>
        <taxon>Ktedonobacteraceae</taxon>
        <taxon>Ktedonobacter</taxon>
    </lineage>
</organism>
<dbReference type="PANTHER" id="PTHR35010">
    <property type="entry name" value="BLL4672 PROTEIN-RELATED"/>
    <property type="match status" value="1"/>
</dbReference>
<keyword evidence="3" id="KW-1185">Reference proteome</keyword>
<name>A0ABQ3V0P4_9CHLR</name>
<dbReference type="CDD" id="cd00093">
    <property type="entry name" value="HTH_XRE"/>
    <property type="match status" value="1"/>
</dbReference>
<gene>
    <name evidence="2" type="ORF">KSB_65950</name>
</gene>
<evidence type="ECO:0000313" key="2">
    <source>
        <dbReference type="EMBL" id="GHO58120.1"/>
    </source>
</evidence>
<comment type="caution">
    <text evidence="2">The sequence shown here is derived from an EMBL/GenBank/DDBJ whole genome shotgun (WGS) entry which is preliminary data.</text>
</comment>
<feature type="domain" description="HTH cro/C1-type" evidence="1">
    <location>
        <begin position="13"/>
        <end position="85"/>
    </location>
</feature>
<dbReference type="Proteomes" id="UP000654345">
    <property type="component" value="Unassembled WGS sequence"/>
</dbReference>
<dbReference type="SUPFAM" id="SSF47413">
    <property type="entry name" value="lambda repressor-like DNA-binding domains"/>
    <property type="match status" value="1"/>
</dbReference>
<protein>
    <submittedName>
        <fullName evidence="2">Transcriptional regulator</fullName>
    </submittedName>
</protein>
<dbReference type="SMART" id="SM00530">
    <property type="entry name" value="HTH_XRE"/>
    <property type="match status" value="1"/>
</dbReference>
<dbReference type="EMBL" id="BNJG01000002">
    <property type="protein sequence ID" value="GHO58120.1"/>
    <property type="molecule type" value="Genomic_DNA"/>
</dbReference>
<dbReference type="RefSeq" id="WP_201374389.1">
    <property type="nucleotide sequence ID" value="NZ_BNJG01000002.1"/>
</dbReference>
<reference evidence="2 3" key="1">
    <citation type="journal article" date="2021" name="Int. J. Syst. Evol. Microbiol.">
        <title>Reticulibacter mediterranei gen. nov., sp. nov., within the new family Reticulibacteraceae fam. nov., and Ktedonospora formicarum gen. nov., sp. nov., Ktedonobacter robiniae sp. nov., Dictyobacter formicarum sp. nov. and Dictyobacter arantiisoli sp. nov., belonging to the class Ktedonobacteria.</title>
        <authorList>
            <person name="Yabe S."/>
            <person name="Zheng Y."/>
            <person name="Wang C.M."/>
            <person name="Sakai Y."/>
            <person name="Abe K."/>
            <person name="Yokota A."/>
            <person name="Donadio S."/>
            <person name="Cavaletti L."/>
            <person name="Monciardini P."/>
        </authorList>
    </citation>
    <scope>NUCLEOTIDE SEQUENCE [LARGE SCALE GENOMIC DNA]</scope>
    <source>
        <strain evidence="2 3">SOSP1-30</strain>
    </source>
</reference>
<dbReference type="Gene3D" id="3.30.450.180">
    <property type="match status" value="1"/>
</dbReference>
<proteinExistence type="predicted"/>
<sequence length="274" mass="31720">MDERERREALAAFLRTRRARIQPAEVGLPARNRRRTPGLRREEVAELANIGISWYTLLEQGQDIHPSKQVLSSLSTALRLTAAEERHLFLLAYGEVSGKRMEEEQVTPALQRVVNALNPHPAFMIGRCWNVLTWNRAAELLFRFHEPCPPHSHNVIWRFFQRENSTLYQEWEKQAQSLVAQFRADYARYPGDVSFREIIEDLQQASPQFCQWWEQQNVRGLPDGPQVVKHPTLGWLEFDHVTFQTSFSPDLRVKVYSATEASISKLEQALSASL</sequence>
<dbReference type="InterPro" id="IPR041413">
    <property type="entry name" value="MLTR_LBD"/>
</dbReference>
<dbReference type="Pfam" id="PF17765">
    <property type="entry name" value="MLTR_LBD"/>
    <property type="match status" value="1"/>
</dbReference>
<dbReference type="InterPro" id="IPR001387">
    <property type="entry name" value="Cro/C1-type_HTH"/>
</dbReference>
<dbReference type="InterPro" id="IPR010982">
    <property type="entry name" value="Lambda_DNA-bd_dom_sf"/>
</dbReference>
<evidence type="ECO:0000259" key="1">
    <source>
        <dbReference type="SMART" id="SM00530"/>
    </source>
</evidence>